<feature type="domain" description="RNA polymerase sigma factor 70 region 4 type 2" evidence="7">
    <location>
        <begin position="131"/>
        <end position="183"/>
    </location>
</feature>
<keyword evidence="9" id="KW-1185">Reference proteome</keyword>
<keyword evidence="2" id="KW-0805">Transcription regulation</keyword>
<evidence type="ECO:0000313" key="8">
    <source>
        <dbReference type="EMBL" id="OAM91330.1"/>
    </source>
</evidence>
<dbReference type="SUPFAM" id="SSF88659">
    <property type="entry name" value="Sigma3 and sigma4 domains of RNA polymerase sigma factors"/>
    <property type="match status" value="1"/>
</dbReference>
<comment type="caution">
    <text evidence="8">The sequence shown here is derived from an EMBL/GenBank/DDBJ whole genome shotgun (WGS) entry which is preliminary data.</text>
</comment>
<dbReference type="InterPro" id="IPR013325">
    <property type="entry name" value="RNA_pol_sigma_r2"/>
</dbReference>
<dbReference type="Proteomes" id="UP000078486">
    <property type="component" value="Unassembled WGS sequence"/>
</dbReference>
<dbReference type="PANTHER" id="PTHR43133:SF8">
    <property type="entry name" value="RNA POLYMERASE SIGMA FACTOR HI_1459-RELATED"/>
    <property type="match status" value="1"/>
</dbReference>
<dbReference type="NCBIfam" id="TIGR02937">
    <property type="entry name" value="sigma70-ECF"/>
    <property type="match status" value="1"/>
</dbReference>
<dbReference type="STRING" id="1184151.AW736_03730"/>
<dbReference type="GO" id="GO:0016987">
    <property type="term" value="F:sigma factor activity"/>
    <property type="evidence" value="ECO:0007669"/>
    <property type="project" value="UniProtKB-KW"/>
</dbReference>
<keyword evidence="3" id="KW-0731">Sigma factor</keyword>
<dbReference type="Pfam" id="PF04542">
    <property type="entry name" value="Sigma70_r2"/>
    <property type="match status" value="1"/>
</dbReference>
<accession>A0A178IN75</accession>
<evidence type="ECO:0000256" key="2">
    <source>
        <dbReference type="ARBA" id="ARBA00023015"/>
    </source>
</evidence>
<name>A0A178IN75_9BACT</name>
<sequence>MTPDDVPTDDALMARLQAGDERALDELMTRWELPVRRYLHRHLQNEAAALDIAEEAFVRVYQQRHRFAPGSHFTAWLFTIATNLARSHHRWRARHPSEAFPDGDGGQGDVPVALREDATPADALRRQEKIEAVRHAVSVLSDELRTVTLLYEYENLSHAEIASVLHCSAKAVETRLYRARKRLRAILAPYFGGDN</sequence>
<reference evidence="8 9" key="1">
    <citation type="submission" date="2016-01" db="EMBL/GenBank/DDBJ databases">
        <title>High potential of lignocellulose degradation of a new Verrucomicrobia species.</title>
        <authorList>
            <person name="Wang Y."/>
            <person name="Shi Y."/>
            <person name="Qiu Z."/>
            <person name="Liu S."/>
            <person name="Yang H."/>
        </authorList>
    </citation>
    <scope>NUCLEOTIDE SEQUENCE [LARGE SCALE GENOMIC DNA]</scope>
    <source>
        <strain evidence="8 9">TSB47</strain>
    </source>
</reference>
<dbReference type="Gene3D" id="1.10.1740.10">
    <property type="match status" value="1"/>
</dbReference>
<dbReference type="InterPro" id="IPR039425">
    <property type="entry name" value="RNA_pol_sigma-70-like"/>
</dbReference>
<dbReference type="InterPro" id="IPR013249">
    <property type="entry name" value="RNA_pol_sigma70_r4_t2"/>
</dbReference>
<evidence type="ECO:0000259" key="6">
    <source>
        <dbReference type="Pfam" id="PF04542"/>
    </source>
</evidence>
<dbReference type="RefSeq" id="WP_068768909.1">
    <property type="nucleotide sequence ID" value="NZ_CP109796.1"/>
</dbReference>
<evidence type="ECO:0000256" key="3">
    <source>
        <dbReference type="ARBA" id="ARBA00023082"/>
    </source>
</evidence>
<keyword evidence="4" id="KW-0238">DNA-binding</keyword>
<protein>
    <recommendedName>
        <fullName evidence="10">RNA polymerase subunit sigma-24</fullName>
    </recommendedName>
</protein>
<dbReference type="Gene3D" id="1.10.10.10">
    <property type="entry name" value="Winged helix-like DNA-binding domain superfamily/Winged helix DNA-binding domain"/>
    <property type="match status" value="1"/>
</dbReference>
<organism evidence="8 9">
    <name type="scientific">Termitidicoccus mucosus</name>
    <dbReference type="NCBI Taxonomy" id="1184151"/>
    <lineage>
        <taxon>Bacteria</taxon>
        <taxon>Pseudomonadati</taxon>
        <taxon>Verrucomicrobiota</taxon>
        <taxon>Opitutia</taxon>
        <taxon>Opitutales</taxon>
        <taxon>Opitutaceae</taxon>
        <taxon>Termitidicoccus</taxon>
    </lineage>
</organism>
<dbReference type="Pfam" id="PF08281">
    <property type="entry name" value="Sigma70_r4_2"/>
    <property type="match status" value="1"/>
</dbReference>
<evidence type="ECO:0000313" key="9">
    <source>
        <dbReference type="Proteomes" id="UP000078486"/>
    </source>
</evidence>
<dbReference type="InterPro" id="IPR014284">
    <property type="entry name" value="RNA_pol_sigma-70_dom"/>
</dbReference>
<proteinExistence type="inferred from homology"/>
<dbReference type="EMBL" id="LRRQ01000030">
    <property type="protein sequence ID" value="OAM91330.1"/>
    <property type="molecule type" value="Genomic_DNA"/>
</dbReference>
<dbReference type="CDD" id="cd06171">
    <property type="entry name" value="Sigma70_r4"/>
    <property type="match status" value="1"/>
</dbReference>
<feature type="domain" description="RNA polymerase sigma-70 region 2" evidence="6">
    <location>
        <begin position="29"/>
        <end position="94"/>
    </location>
</feature>
<evidence type="ECO:0008006" key="10">
    <source>
        <dbReference type="Google" id="ProtNLM"/>
    </source>
</evidence>
<gene>
    <name evidence="8" type="ORF">AW736_03730</name>
</gene>
<dbReference type="AlphaFoldDB" id="A0A178IN75"/>
<evidence type="ECO:0000256" key="4">
    <source>
        <dbReference type="ARBA" id="ARBA00023125"/>
    </source>
</evidence>
<dbReference type="InterPro" id="IPR007627">
    <property type="entry name" value="RNA_pol_sigma70_r2"/>
</dbReference>
<evidence type="ECO:0000256" key="1">
    <source>
        <dbReference type="ARBA" id="ARBA00010641"/>
    </source>
</evidence>
<keyword evidence="5" id="KW-0804">Transcription</keyword>
<dbReference type="PANTHER" id="PTHR43133">
    <property type="entry name" value="RNA POLYMERASE ECF-TYPE SIGMA FACTO"/>
    <property type="match status" value="1"/>
</dbReference>
<dbReference type="GO" id="GO:0006352">
    <property type="term" value="P:DNA-templated transcription initiation"/>
    <property type="evidence" value="ECO:0007669"/>
    <property type="project" value="InterPro"/>
</dbReference>
<comment type="similarity">
    <text evidence="1">Belongs to the sigma-70 factor family. ECF subfamily.</text>
</comment>
<evidence type="ECO:0000259" key="7">
    <source>
        <dbReference type="Pfam" id="PF08281"/>
    </source>
</evidence>
<dbReference type="SUPFAM" id="SSF88946">
    <property type="entry name" value="Sigma2 domain of RNA polymerase sigma factors"/>
    <property type="match status" value="1"/>
</dbReference>
<evidence type="ECO:0000256" key="5">
    <source>
        <dbReference type="ARBA" id="ARBA00023163"/>
    </source>
</evidence>
<dbReference type="GO" id="GO:0003677">
    <property type="term" value="F:DNA binding"/>
    <property type="evidence" value="ECO:0007669"/>
    <property type="project" value="UniProtKB-KW"/>
</dbReference>
<dbReference type="OrthoDB" id="193693at2"/>
<dbReference type="InterPro" id="IPR013324">
    <property type="entry name" value="RNA_pol_sigma_r3/r4-like"/>
</dbReference>
<dbReference type="InterPro" id="IPR036388">
    <property type="entry name" value="WH-like_DNA-bd_sf"/>
</dbReference>